<dbReference type="GO" id="GO:0009002">
    <property type="term" value="F:serine-type D-Ala-D-Ala carboxypeptidase activity"/>
    <property type="evidence" value="ECO:0007669"/>
    <property type="project" value="UniProtKB-UniRule"/>
</dbReference>
<dbReference type="InterPro" id="IPR036138">
    <property type="entry name" value="PBP_dimer_sf"/>
</dbReference>
<keyword evidence="2 16" id="KW-1003">Cell membrane</keyword>
<feature type="chain" id="PRO_5032867060" description="Peptidoglycan D,D-transpeptidase FtsI" evidence="17">
    <location>
        <begin position="18"/>
        <end position="566"/>
    </location>
</feature>
<feature type="domain" description="Penicillin-binding protein transpeptidase" evidence="18">
    <location>
        <begin position="234"/>
        <end position="529"/>
    </location>
</feature>
<feature type="signal peptide" evidence="17">
    <location>
        <begin position="1"/>
        <end position="17"/>
    </location>
</feature>
<dbReference type="Gene3D" id="3.40.710.10">
    <property type="entry name" value="DD-peptidase/beta-lactamase superfamily"/>
    <property type="match status" value="1"/>
</dbReference>
<dbReference type="GO" id="GO:0071555">
    <property type="term" value="P:cell wall organization"/>
    <property type="evidence" value="ECO:0007669"/>
    <property type="project" value="UniProtKB-KW"/>
</dbReference>
<dbReference type="GO" id="GO:0008658">
    <property type="term" value="F:penicillin binding"/>
    <property type="evidence" value="ECO:0007669"/>
    <property type="project" value="InterPro"/>
</dbReference>
<dbReference type="PANTHER" id="PTHR30627">
    <property type="entry name" value="PEPTIDOGLYCAN D,D-TRANSPEPTIDASE"/>
    <property type="match status" value="1"/>
</dbReference>
<keyword evidence="4 16" id="KW-0132">Cell division</keyword>
<evidence type="ECO:0000256" key="9">
    <source>
        <dbReference type="ARBA" id="ARBA00022960"/>
    </source>
</evidence>
<evidence type="ECO:0000256" key="17">
    <source>
        <dbReference type="SAM" id="SignalP"/>
    </source>
</evidence>
<evidence type="ECO:0000256" key="1">
    <source>
        <dbReference type="ARBA" id="ARBA00004370"/>
    </source>
</evidence>
<evidence type="ECO:0000256" key="15">
    <source>
        <dbReference type="ARBA" id="ARBA00023316"/>
    </source>
</evidence>
<keyword evidence="17" id="KW-0732">Signal</keyword>
<evidence type="ECO:0000256" key="3">
    <source>
        <dbReference type="ARBA" id="ARBA00022519"/>
    </source>
</evidence>
<keyword evidence="6 16" id="KW-0645">Protease</keyword>
<dbReference type="InterPro" id="IPR005311">
    <property type="entry name" value="PBP_dimer"/>
</dbReference>
<keyword evidence="14 16" id="KW-0131">Cell cycle</keyword>
<comment type="subcellular location">
    <subcellularLocation>
        <location evidence="1">Membrane</location>
    </subcellularLocation>
</comment>
<dbReference type="InterPro" id="IPR037532">
    <property type="entry name" value="FtsI_transpept"/>
</dbReference>
<protein>
    <recommendedName>
        <fullName evidence="16">Peptidoglycan D,D-transpeptidase FtsI</fullName>
        <ecNumber evidence="16">3.4.16.4</ecNumber>
    </recommendedName>
    <alternativeName>
        <fullName evidence="16">Penicillin-binding protein 3</fullName>
        <shortName evidence="16">PBP-3</shortName>
    </alternativeName>
</protein>
<gene>
    <name evidence="16" type="primary">ftsI</name>
    <name evidence="20" type="ORF">HF690_11180</name>
</gene>
<dbReference type="SUPFAM" id="SSF56519">
    <property type="entry name" value="Penicillin binding protein dimerisation domain"/>
    <property type="match status" value="1"/>
</dbReference>
<comment type="pathway">
    <text evidence="16">Cell wall biogenesis; peptidoglycan biosynthesis.</text>
</comment>
<dbReference type="SUPFAM" id="SSF56601">
    <property type="entry name" value="beta-lactamase/transpeptidase-like"/>
    <property type="match status" value="1"/>
</dbReference>
<dbReference type="GO" id="GO:0008955">
    <property type="term" value="F:peptidoglycan glycosyltransferase activity"/>
    <property type="evidence" value="ECO:0007669"/>
    <property type="project" value="InterPro"/>
</dbReference>
<proteinExistence type="inferred from homology"/>
<evidence type="ECO:0000256" key="4">
    <source>
        <dbReference type="ARBA" id="ARBA00022618"/>
    </source>
</evidence>
<keyword evidence="3 16" id="KW-0997">Cell inner membrane</keyword>
<evidence type="ECO:0000313" key="21">
    <source>
        <dbReference type="Proteomes" id="UP000541636"/>
    </source>
</evidence>
<evidence type="ECO:0000259" key="18">
    <source>
        <dbReference type="Pfam" id="PF00905"/>
    </source>
</evidence>
<organism evidence="20 21">
    <name type="scientific">Oleiagrimonas citrea</name>
    <dbReference type="NCBI Taxonomy" id="1665687"/>
    <lineage>
        <taxon>Bacteria</taxon>
        <taxon>Pseudomonadati</taxon>
        <taxon>Pseudomonadota</taxon>
        <taxon>Gammaproteobacteria</taxon>
        <taxon>Lysobacterales</taxon>
        <taxon>Rhodanobacteraceae</taxon>
        <taxon>Oleiagrimonas</taxon>
    </lineage>
</organism>
<dbReference type="PANTHER" id="PTHR30627:SF1">
    <property type="entry name" value="PEPTIDOGLYCAN D,D-TRANSPEPTIDASE FTSI"/>
    <property type="match status" value="1"/>
</dbReference>
<comment type="similarity">
    <text evidence="16">Belongs to the transpeptidase family. FtsI subfamily.</text>
</comment>
<dbReference type="AlphaFoldDB" id="A0A846ZPK1"/>
<reference evidence="20 21" key="1">
    <citation type="journal article" date="2017" name="Int. J. Syst. Evol. Microbiol.">
        <title>Oleiagrimonas citrea sp. nov., a marine bacterium isolated from tidal flat sediment and emended description of the genus Oleiagrimonas Fang et al. 2015 and Oleiagrimonas soli.</title>
        <authorList>
            <person name="Yang S.H."/>
            <person name="Seo H.S."/>
            <person name="Seong C.N."/>
            <person name="Kwon K.K."/>
        </authorList>
    </citation>
    <scope>NUCLEOTIDE SEQUENCE [LARGE SCALE GENOMIC DNA]</scope>
    <source>
        <strain evidence="20 21">MEBiC09124</strain>
    </source>
</reference>
<dbReference type="Pfam" id="PF00905">
    <property type="entry name" value="Transpeptidase"/>
    <property type="match status" value="1"/>
</dbReference>
<dbReference type="GO" id="GO:0000917">
    <property type="term" value="P:division septum assembly"/>
    <property type="evidence" value="ECO:0007669"/>
    <property type="project" value="UniProtKB-KW"/>
</dbReference>
<comment type="function">
    <text evidence="16">Catalyzes cross-linking of the peptidoglycan cell wall at the division septum.</text>
</comment>
<evidence type="ECO:0000256" key="16">
    <source>
        <dbReference type="HAMAP-Rule" id="MF_02080"/>
    </source>
</evidence>
<dbReference type="GO" id="GO:0043093">
    <property type="term" value="P:FtsZ-dependent cytokinesis"/>
    <property type="evidence" value="ECO:0007669"/>
    <property type="project" value="UniProtKB-UniRule"/>
</dbReference>
<keyword evidence="12 16" id="KW-0472">Membrane</keyword>
<dbReference type="GO" id="GO:0005886">
    <property type="term" value="C:plasma membrane"/>
    <property type="evidence" value="ECO:0007669"/>
    <property type="project" value="UniProtKB-UniRule"/>
</dbReference>
<dbReference type="Pfam" id="PF03717">
    <property type="entry name" value="PBP_dimer"/>
    <property type="match status" value="1"/>
</dbReference>
<dbReference type="InterPro" id="IPR001460">
    <property type="entry name" value="PCN-bd_Tpept"/>
</dbReference>
<evidence type="ECO:0000256" key="13">
    <source>
        <dbReference type="ARBA" id="ARBA00023210"/>
    </source>
</evidence>
<keyword evidence="15 16" id="KW-0961">Cell wall biogenesis/degradation</keyword>
<keyword evidence="7 16" id="KW-0812">Transmembrane</keyword>
<keyword evidence="9 16" id="KW-0133">Cell shape</keyword>
<keyword evidence="5 16" id="KW-0121">Carboxypeptidase</keyword>
<evidence type="ECO:0000256" key="11">
    <source>
        <dbReference type="ARBA" id="ARBA00022989"/>
    </source>
</evidence>
<comment type="caution">
    <text evidence="20">The sequence shown here is derived from an EMBL/GenBank/DDBJ whole genome shotgun (WGS) entry which is preliminary data.</text>
</comment>
<sequence>MTLVVSLLSLAALGLLAQAVKLQVVDKRFYQAQGNARFLREVPIPVSRGSIFDRNGVPLAVSTPVESIWANPQEVLDHTDRMPELARALGIDADDLEQYLDQRANREFVYLKRRMSPEAAQAVLNLKIPGVNEQREFRRYYPLGAVTAHVLGFTNIDDHGQEGLERAYDQWLSGEAGSKRVIRDRLGHTVETVDMVRAPKPGHDLTLSIDRRIQYLAYRQLDETVKKFKASSASMVIMDPRTGEVLAMVNLPSYNPNAVGNSNPAQRRNRAVTDVVEPGSTAKAFTVAAALESGKWTPTTKIDTSPGWIQLYGHTIKDDENNGVLDVTGVITRSSNIGAAKMALSLTPDAMYKVFRDFGFGASTGSGFPGESAGLLPIGGDWRPIRQATIGYGYGFSVTALQLAQAYCVFADGGLLRAPSFVKGQDNTPKRVLSPRVAQEVVNMLKTVVEPGGTAYRTAAIANYTVAGKTGTSHIAEAGGYSNSNYNSLFAGMVPASNPRLVGVVIVRGAQGGYFGTTVAAPVFSSVMKGALRLLDIPPDNVPQLYASHGGAAAMQGGRSRQEGAR</sequence>
<dbReference type="GO" id="GO:0006508">
    <property type="term" value="P:proteolysis"/>
    <property type="evidence" value="ECO:0007669"/>
    <property type="project" value="UniProtKB-KW"/>
</dbReference>
<evidence type="ECO:0000313" key="20">
    <source>
        <dbReference type="EMBL" id="NKZ39510.1"/>
    </source>
</evidence>
<dbReference type="GO" id="GO:0009252">
    <property type="term" value="P:peptidoglycan biosynthetic process"/>
    <property type="evidence" value="ECO:0007669"/>
    <property type="project" value="UniProtKB-UniRule"/>
</dbReference>
<feature type="active site" description="Acyl-ester intermediate" evidence="16">
    <location>
        <position position="280"/>
    </location>
</feature>
<dbReference type="EC" id="3.4.16.4" evidence="16"/>
<evidence type="ECO:0000256" key="6">
    <source>
        <dbReference type="ARBA" id="ARBA00022670"/>
    </source>
</evidence>
<comment type="catalytic activity">
    <reaction evidence="16">
        <text>Preferential cleavage: (Ac)2-L-Lys-D-Ala-|-D-Ala. Also transpeptidation of peptidyl-alanyl moieties that are N-acyl substituents of D-alanine.</text>
        <dbReference type="EC" id="3.4.16.4"/>
    </reaction>
</comment>
<evidence type="ECO:0000256" key="7">
    <source>
        <dbReference type="ARBA" id="ARBA00022692"/>
    </source>
</evidence>
<keyword evidence="11 16" id="KW-1133">Transmembrane helix</keyword>
<evidence type="ECO:0000256" key="14">
    <source>
        <dbReference type="ARBA" id="ARBA00023306"/>
    </source>
</evidence>
<evidence type="ECO:0000256" key="2">
    <source>
        <dbReference type="ARBA" id="ARBA00022475"/>
    </source>
</evidence>
<evidence type="ECO:0000259" key="19">
    <source>
        <dbReference type="Pfam" id="PF03717"/>
    </source>
</evidence>
<dbReference type="UniPathway" id="UPA00219"/>
<dbReference type="Proteomes" id="UP000541636">
    <property type="component" value="Unassembled WGS sequence"/>
</dbReference>
<accession>A0A846ZPK1</accession>
<keyword evidence="8 16" id="KW-0378">Hydrolase</keyword>
<name>A0A846ZPK1_9GAMM</name>
<keyword evidence="13 16" id="KW-0717">Septation</keyword>
<evidence type="ECO:0000256" key="10">
    <source>
        <dbReference type="ARBA" id="ARBA00022984"/>
    </source>
</evidence>
<dbReference type="InterPro" id="IPR012338">
    <property type="entry name" value="Beta-lactam/transpept-like"/>
</dbReference>
<dbReference type="Gene3D" id="3.90.1310.10">
    <property type="entry name" value="Penicillin-binding protein 2a (Domain 2)"/>
    <property type="match status" value="1"/>
</dbReference>
<dbReference type="EMBL" id="JAAZQD010000004">
    <property type="protein sequence ID" value="NKZ39510.1"/>
    <property type="molecule type" value="Genomic_DNA"/>
</dbReference>
<evidence type="ECO:0000256" key="5">
    <source>
        <dbReference type="ARBA" id="ARBA00022645"/>
    </source>
</evidence>
<evidence type="ECO:0000256" key="8">
    <source>
        <dbReference type="ARBA" id="ARBA00022801"/>
    </source>
</evidence>
<feature type="domain" description="Penicillin-binding protein dimerisation" evidence="19">
    <location>
        <begin position="44"/>
        <end position="193"/>
    </location>
</feature>
<dbReference type="Gene3D" id="3.30.450.330">
    <property type="match status" value="1"/>
</dbReference>
<dbReference type="HAMAP" id="MF_02080">
    <property type="entry name" value="FtsI_transpept"/>
    <property type="match status" value="1"/>
</dbReference>
<keyword evidence="10 16" id="KW-0573">Peptidoglycan synthesis</keyword>
<dbReference type="InterPro" id="IPR050515">
    <property type="entry name" value="Beta-lactam/transpept"/>
</dbReference>
<evidence type="ECO:0000256" key="12">
    <source>
        <dbReference type="ARBA" id="ARBA00023136"/>
    </source>
</evidence>
<dbReference type="GO" id="GO:0008360">
    <property type="term" value="P:regulation of cell shape"/>
    <property type="evidence" value="ECO:0007669"/>
    <property type="project" value="UniProtKB-KW"/>
</dbReference>
<keyword evidence="21" id="KW-1185">Reference proteome</keyword>